<feature type="binding site" evidence="5">
    <location>
        <position position="13"/>
    </location>
    <ligand>
        <name>S-adenosyl-L-methionine</name>
        <dbReference type="ChEBI" id="CHEBI:59789"/>
    </ligand>
</feature>
<dbReference type="InterPro" id="IPR029063">
    <property type="entry name" value="SAM-dependent_MTases_sf"/>
</dbReference>
<dbReference type="Proteomes" id="UP000230137">
    <property type="component" value="Unassembled WGS sequence"/>
</dbReference>
<dbReference type="EMBL" id="PFQF01000044">
    <property type="protein sequence ID" value="PJA19999.1"/>
    <property type="molecule type" value="Genomic_DNA"/>
</dbReference>
<reference evidence="8" key="1">
    <citation type="submission" date="2017-09" db="EMBL/GenBank/DDBJ databases">
        <title>Depth-based differentiation of microbial function through sediment-hosted aquifers and enrichment of novel symbionts in the deep terrestrial subsurface.</title>
        <authorList>
            <person name="Probst A.J."/>
            <person name="Ladd B."/>
            <person name="Jarett J.K."/>
            <person name="Geller-Mcgrath D.E."/>
            <person name="Sieber C.M.K."/>
            <person name="Emerson J.B."/>
            <person name="Anantharaman K."/>
            <person name="Thomas B.C."/>
            <person name="Malmstrom R."/>
            <person name="Stieglmeier M."/>
            <person name="Klingl A."/>
            <person name="Woyke T."/>
            <person name="Ryan C.M."/>
            <person name="Banfield J.F."/>
        </authorList>
    </citation>
    <scope>NUCLEOTIDE SEQUENCE [LARGE SCALE GENOMIC DNA]</scope>
</reference>
<accession>A0A2M7W3F5</accession>
<dbReference type="CDD" id="cd02440">
    <property type="entry name" value="AdoMet_MTases"/>
    <property type="match status" value="1"/>
</dbReference>
<keyword evidence="3 5" id="KW-0949">S-adenosyl-L-methionine</keyword>
<feature type="binding site" evidence="5">
    <location>
        <position position="60"/>
    </location>
    <ligand>
        <name>S-adenosyl-L-methionine</name>
        <dbReference type="ChEBI" id="CHEBI:59789"/>
    </ligand>
</feature>
<dbReference type="InterPro" id="IPR001737">
    <property type="entry name" value="KsgA/Erm"/>
</dbReference>
<dbReference type="InterPro" id="IPR020598">
    <property type="entry name" value="rRNA_Ade_methylase_Trfase_N"/>
</dbReference>
<gene>
    <name evidence="7" type="ORF">COX60_03145</name>
</gene>
<comment type="similarity">
    <text evidence="5">Belongs to the class I-like SAM-binding methyltransferase superfamily. rRNA adenine N(6)-methyltransferase family.</text>
</comment>
<name>A0A2M7W3F5_9BACT</name>
<keyword evidence="4 5" id="KW-0694">RNA-binding</keyword>
<organism evidence="7 8">
    <name type="scientific">Candidatus Berkelbacteria bacterium CG_4_10_14_0_2_um_filter_35_9_33_12</name>
    <dbReference type="NCBI Taxonomy" id="1974499"/>
    <lineage>
        <taxon>Bacteria</taxon>
        <taxon>Candidatus Berkelbacteria</taxon>
    </lineage>
</organism>
<dbReference type="Gene3D" id="3.40.50.150">
    <property type="entry name" value="Vaccinia Virus protein VP39"/>
    <property type="match status" value="1"/>
</dbReference>
<sequence length="265" mass="30276">MNNQTPDTNIRQHFLINNQILELIASQIPHGGQIIEIGAGMGQLTNKLVSHPDNKVIALEIDTRFETYLSQIQQTHSNLEIIIGNALKFNYNNFDHPWLIGNIPYHITEPLLHKFIKAKVQGIVLLVGDSFAQEATAIETNSSEIGKLSILVHTFYRPEIVAKVDKKYFNPPPRTQSAILKLTPRLATDYQDKKLFLLRHLFLTAHFGTLLKNSLMAGLIRFENNKLTKNEARKIVSKYNVSDRILNKQFEQLNNEEYSSLFQSL</sequence>
<dbReference type="SUPFAM" id="SSF53335">
    <property type="entry name" value="S-adenosyl-L-methionine-dependent methyltransferases"/>
    <property type="match status" value="1"/>
</dbReference>
<dbReference type="GO" id="GO:0000179">
    <property type="term" value="F:rRNA (adenine-N6,N6-)-dimethyltransferase activity"/>
    <property type="evidence" value="ECO:0007669"/>
    <property type="project" value="UniProtKB-UniRule"/>
</dbReference>
<evidence type="ECO:0000313" key="7">
    <source>
        <dbReference type="EMBL" id="PJA19999.1"/>
    </source>
</evidence>
<evidence type="ECO:0000259" key="6">
    <source>
        <dbReference type="SMART" id="SM00650"/>
    </source>
</evidence>
<dbReference type="PROSITE" id="PS01131">
    <property type="entry name" value="RRNA_A_DIMETH"/>
    <property type="match status" value="1"/>
</dbReference>
<dbReference type="GO" id="GO:0003723">
    <property type="term" value="F:RNA binding"/>
    <property type="evidence" value="ECO:0007669"/>
    <property type="project" value="UniProtKB-UniRule"/>
</dbReference>
<dbReference type="SMART" id="SM00650">
    <property type="entry name" value="rADc"/>
    <property type="match status" value="1"/>
</dbReference>
<feature type="binding site" evidence="5">
    <location>
        <position position="38"/>
    </location>
    <ligand>
        <name>S-adenosyl-L-methionine</name>
        <dbReference type="ChEBI" id="CHEBI:59789"/>
    </ligand>
</feature>
<keyword evidence="1 5" id="KW-0489">Methyltransferase</keyword>
<dbReference type="AlphaFoldDB" id="A0A2M7W3F5"/>
<evidence type="ECO:0000256" key="4">
    <source>
        <dbReference type="ARBA" id="ARBA00022884"/>
    </source>
</evidence>
<dbReference type="InterPro" id="IPR020596">
    <property type="entry name" value="rRNA_Ade_Mease_Trfase_CS"/>
</dbReference>
<protein>
    <recommendedName>
        <fullName evidence="6">Ribosomal RNA adenine methylase transferase N-terminal domain-containing protein</fullName>
    </recommendedName>
</protein>
<dbReference type="PANTHER" id="PTHR11727">
    <property type="entry name" value="DIMETHYLADENOSINE TRANSFERASE"/>
    <property type="match status" value="1"/>
</dbReference>
<keyword evidence="2 5" id="KW-0808">Transferase</keyword>
<comment type="caution">
    <text evidence="7">The sequence shown here is derived from an EMBL/GenBank/DDBJ whole genome shotgun (WGS) entry which is preliminary data.</text>
</comment>
<feature type="binding site" evidence="5">
    <location>
        <position position="102"/>
    </location>
    <ligand>
        <name>S-adenosyl-L-methionine</name>
        <dbReference type="ChEBI" id="CHEBI:59789"/>
    </ligand>
</feature>
<evidence type="ECO:0000313" key="8">
    <source>
        <dbReference type="Proteomes" id="UP000230137"/>
    </source>
</evidence>
<evidence type="ECO:0000256" key="1">
    <source>
        <dbReference type="ARBA" id="ARBA00022603"/>
    </source>
</evidence>
<dbReference type="PANTHER" id="PTHR11727:SF7">
    <property type="entry name" value="DIMETHYLADENOSINE TRANSFERASE-RELATED"/>
    <property type="match status" value="1"/>
</dbReference>
<proteinExistence type="inferred from homology"/>
<evidence type="ECO:0000256" key="2">
    <source>
        <dbReference type="ARBA" id="ARBA00022679"/>
    </source>
</evidence>
<feature type="binding site" evidence="5">
    <location>
        <position position="15"/>
    </location>
    <ligand>
        <name>S-adenosyl-L-methionine</name>
        <dbReference type="ChEBI" id="CHEBI:59789"/>
    </ligand>
</feature>
<feature type="domain" description="Ribosomal RNA adenine methylase transferase N-terminal" evidence="6">
    <location>
        <begin position="16"/>
        <end position="186"/>
    </location>
</feature>
<dbReference type="PROSITE" id="PS51689">
    <property type="entry name" value="SAM_RNA_A_N6_MT"/>
    <property type="match status" value="1"/>
</dbReference>
<evidence type="ECO:0000256" key="3">
    <source>
        <dbReference type="ARBA" id="ARBA00022691"/>
    </source>
</evidence>
<dbReference type="Pfam" id="PF00398">
    <property type="entry name" value="RrnaAD"/>
    <property type="match status" value="1"/>
</dbReference>
<evidence type="ECO:0000256" key="5">
    <source>
        <dbReference type="PROSITE-ProRule" id="PRU01026"/>
    </source>
</evidence>
<comment type="caution">
    <text evidence="5">Lacks conserved residue(s) required for the propagation of feature annotation.</text>
</comment>